<keyword evidence="1" id="KW-0812">Transmembrane</keyword>
<keyword evidence="1" id="KW-0472">Membrane</keyword>
<evidence type="ECO:0000313" key="2">
    <source>
        <dbReference type="EMBL" id="GAG81018.1"/>
    </source>
</evidence>
<evidence type="ECO:0000256" key="1">
    <source>
        <dbReference type="SAM" id="Phobius"/>
    </source>
</evidence>
<gene>
    <name evidence="2" type="ORF">S01H4_29535</name>
</gene>
<accession>X1BA81</accession>
<feature type="transmembrane region" description="Helical" evidence="1">
    <location>
        <begin position="51"/>
        <end position="73"/>
    </location>
</feature>
<reference evidence="2" key="1">
    <citation type="journal article" date="2014" name="Front. Microbiol.">
        <title>High frequency of phylogenetically diverse reductive dehalogenase-homologous genes in deep subseafloor sedimentary metagenomes.</title>
        <authorList>
            <person name="Kawai M."/>
            <person name="Futagami T."/>
            <person name="Toyoda A."/>
            <person name="Takaki Y."/>
            <person name="Nishi S."/>
            <person name="Hori S."/>
            <person name="Arai W."/>
            <person name="Tsubouchi T."/>
            <person name="Morono Y."/>
            <person name="Uchiyama I."/>
            <person name="Ito T."/>
            <person name="Fujiyama A."/>
            <person name="Inagaki F."/>
            <person name="Takami H."/>
        </authorList>
    </citation>
    <scope>NUCLEOTIDE SEQUENCE</scope>
    <source>
        <strain evidence="2">Expedition CK06-06</strain>
    </source>
</reference>
<dbReference type="AlphaFoldDB" id="X1BA81"/>
<feature type="transmembrane region" description="Helical" evidence="1">
    <location>
        <begin position="20"/>
        <end position="39"/>
    </location>
</feature>
<protein>
    <submittedName>
        <fullName evidence="2">Uncharacterized protein</fullName>
    </submittedName>
</protein>
<keyword evidence="1" id="KW-1133">Transmembrane helix</keyword>
<comment type="caution">
    <text evidence="2">The sequence shown here is derived from an EMBL/GenBank/DDBJ whole genome shotgun (WGS) entry which is preliminary data.</text>
</comment>
<name>X1BA81_9ZZZZ</name>
<sequence length="75" mass="8798">MRFYFDSILDLIELELNPSTFSLIIFTGTNSAISFALATRIKKNRDQKKKLYIDWLLGEFILCMIAIFVVAVYQW</sequence>
<organism evidence="2">
    <name type="scientific">marine sediment metagenome</name>
    <dbReference type="NCBI Taxonomy" id="412755"/>
    <lineage>
        <taxon>unclassified sequences</taxon>
        <taxon>metagenomes</taxon>
        <taxon>ecological metagenomes</taxon>
    </lineage>
</organism>
<dbReference type="EMBL" id="BART01015169">
    <property type="protein sequence ID" value="GAG81018.1"/>
    <property type="molecule type" value="Genomic_DNA"/>
</dbReference>
<proteinExistence type="predicted"/>